<evidence type="ECO:0000313" key="2">
    <source>
        <dbReference type="Proteomes" id="UP001167160"/>
    </source>
</evidence>
<dbReference type="RefSeq" id="WP_251419058.1">
    <property type="nucleotide sequence ID" value="NZ_JAMQGM010000058.1"/>
</dbReference>
<gene>
    <name evidence="1" type="ORF">M1E25_23820</name>
</gene>
<proteinExistence type="predicted"/>
<keyword evidence="2" id="KW-1185">Reference proteome</keyword>
<name>A0ABT0XD53_9ACTN</name>
<reference evidence="1" key="1">
    <citation type="journal article" date="2023" name="Int. J. Syst. Evol. Microbiol.">
        <title>Streptomyces meridianus sp. nov. isolated from brackish water of the Tagus estuary in Alcochete, Portugal.</title>
        <authorList>
            <person name="Santos J.D.N."/>
            <person name="Klimek D."/>
            <person name="Calusinska M."/>
            <person name="Lobo Da Cunha A."/>
            <person name="Catita J."/>
            <person name="Goncalves H."/>
            <person name="Gonzalez I."/>
            <person name="Reyes F."/>
            <person name="Lage O.M."/>
        </authorList>
    </citation>
    <scope>NUCLEOTIDE SEQUENCE</scope>
    <source>
        <strain evidence="1">MTZ3.1</strain>
    </source>
</reference>
<protein>
    <recommendedName>
        <fullName evidence="3">DUF2934 domain-containing protein</fullName>
    </recommendedName>
</protein>
<sequence length="65" mass="7346">MTQLRAVPYRRALGEPAASETVPHPIEAPIYSALVQRWASAGRTIPGYHDQEWRSLIDRPAWPAH</sequence>
<dbReference type="Proteomes" id="UP001167160">
    <property type="component" value="Unassembled WGS sequence"/>
</dbReference>
<evidence type="ECO:0000313" key="1">
    <source>
        <dbReference type="EMBL" id="MCM2580325.1"/>
    </source>
</evidence>
<accession>A0ABT0XD53</accession>
<evidence type="ECO:0008006" key="3">
    <source>
        <dbReference type="Google" id="ProtNLM"/>
    </source>
</evidence>
<dbReference type="EMBL" id="JAMQGM010000058">
    <property type="protein sequence ID" value="MCM2580325.1"/>
    <property type="molecule type" value="Genomic_DNA"/>
</dbReference>
<comment type="caution">
    <text evidence="1">The sequence shown here is derived from an EMBL/GenBank/DDBJ whole genome shotgun (WGS) entry which is preliminary data.</text>
</comment>
<organism evidence="1 2">
    <name type="scientific">Streptomyces meridianus</name>
    <dbReference type="NCBI Taxonomy" id="2938945"/>
    <lineage>
        <taxon>Bacteria</taxon>
        <taxon>Bacillati</taxon>
        <taxon>Actinomycetota</taxon>
        <taxon>Actinomycetes</taxon>
        <taxon>Kitasatosporales</taxon>
        <taxon>Streptomycetaceae</taxon>
        <taxon>Streptomyces</taxon>
    </lineage>
</organism>